<protein>
    <submittedName>
        <fullName evidence="1">Uncharacterized protein</fullName>
    </submittedName>
</protein>
<keyword evidence="2" id="KW-1185">Reference proteome</keyword>
<name>A0AAV4A902_9GAST</name>
<evidence type="ECO:0000313" key="1">
    <source>
        <dbReference type="EMBL" id="GFO03243.1"/>
    </source>
</evidence>
<sequence length="85" mass="9962">MIQEFSATGDMEWCIYKRYLPGRKAFRACGGEPERMFRALIPISSSKYKDLQLLMKFSNNEAFYDALPHEDKDNEPLQIEINHNC</sequence>
<evidence type="ECO:0000313" key="2">
    <source>
        <dbReference type="Proteomes" id="UP000735302"/>
    </source>
</evidence>
<reference evidence="1 2" key="1">
    <citation type="journal article" date="2021" name="Elife">
        <title>Chloroplast acquisition without the gene transfer in kleptoplastic sea slugs, Plakobranchus ocellatus.</title>
        <authorList>
            <person name="Maeda T."/>
            <person name="Takahashi S."/>
            <person name="Yoshida T."/>
            <person name="Shimamura S."/>
            <person name="Takaki Y."/>
            <person name="Nagai Y."/>
            <person name="Toyoda A."/>
            <person name="Suzuki Y."/>
            <person name="Arimoto A."/>
            <person name="Ishii H."/>
            <person name="Satoh N."/>
            <person name="Nishiyama T."/>
            <person name="Hasebe M."/>
            <person name="Maruyama T."/>
            <person name="Minagawa J."/>
            <person name="Obokata J."/>
            <person name="Shigenobu S."/>
        </authorList>
    </citation>
    <scope>NUCLEOTIDE SEQUENCE [LARGE SCALE GENOMIC DNA]</scope>
</reference>
<dbReference type="AlphaFoldDB" id="A0AAV4A902"/>
<dbReference type="EMBL" id="BLXT01003724">
    <property type="protein sequence ID" value="GFO03243.1"/>
    <property type="molecule type" value="Genomic_DNA"/>
</dbReference>
<accession>A0AAV4A902</accession>
<dbReference type="Proteomes" id="UP000735302">
    <property type="component" value="Unassembled WGS sequence"/>
</dbReference>
<comment type="caution">
    <text evidence="1">The sequence shown here is derived from an EMBL/GenBank/DDBJ whole genome shotgun (WGS) entry which is preliminary data.</text>
</comment>
<organism evidence="1 2">
    <name type="scientific">Plakobranchus ocellatus</name>
    <dbReference type="NCBI Taxonomy" id="259542"/>
    <lineage>
        <taxon>Eukaryota</taxon>
        <taxon>Metazoa</taxon>
        <taxon>Spiralia</taxon>
        <taxon>Lophotrochozoa</taxon>
        <taxon>Mollusca</taxon>
        <taxon>Gastropoda</taxon>
        <taxon>Heterobranchia</taxon>
        <taxon>Euthyneura</taxon>
        <taxon>Panpulmonata</taxon>
        <taxon>Sacoglossa</taxon>
        <taxon>Placobranchoidea</taxon>
        <taxon>Plakobranchidae</taxon>
        <taxon>Plakobranchus</taxon>
    </lineage>
</organism>
<proteinExistence type="predicted"/>
<gene>
    <name evidence="1" type="ORF">PoB_002974800</name>
</gene>